<protein>
    <submittedName>
        <fullName evidence="1">DDE-type integrase/transposase/recombinase</fullName>
    </submittedName>
</protein>
<dbReference type="EMBL" id="JAWJBA010000150">
    <property type="protein sequence ID" value="MDV2686974.1"/>
    <property type="molecule type" value="Genomic_DNA"/>
</dbReference>
<gene>
    <name evidence="1" type="ORF">RYX56_21730</name>
</gene>
<feature type="non-terminal residue" evidence="1">
    <location>
        <position position="1"/>
    </location>
</feature>
<evidence type="ECO:0000313" key="2">
    <source>
        <dbReference type="Proteomes" id="UP001287282"/>
    </source>
</evidence>
<reference evidence="1 2" key="1">
    <citation type="submission" date="2023-10" db="EMBL/GenBank/DDBJ databases">
        <title>Screening of Alkalihalobacillus lindianensis BZ-TG-R113 and Its Alleviation of Salt Stress on Rapeseed Growth.</title>
        <authorList>
            <person name="Zhao B."/>
            <person name="Guo T."/>
        </authorList>
    </citation>
    <scope>NUCLEOTIDE SEQUENCE [LARGE SCALE GENOMIC DNA]</scope>
    <source>
        <strain evidence="1 2">BZ-TG-R113</strain>
    </source>
</reference>
<evidence type="ECO:0000313" key="1">
    <source>
        <dbReference type="EMBL" id="MDV2686974.1"/>
    </source>
</evidence>
<keyword evidence="2" id="KW-1185">Reference proteome</keyword>
<dbReference type="PANTHER" id="PTHR35004">
    <property type="entry name" value="TRANSPOSASE RV3428C-RELATED"/>
    <property type="match status" value="1"/>
</dbReference>
<proteinExistence type="predicted"/>
<comment type="caution">
    <text evidence="1">The sequence shown here is derived from an EMBL/GenBank/DDBJ whole genome shotgun (WGS) entry which is preliminary data.</text>
</comment>
<name>A0ABU3XGF0_9BACI</name>
<feature type="non-terminal residue" evidence="1">
    <location>
        <position position="104"/>
    </location>
</feature>
<organism evidence="1 2">
    <name type="scientific">Alkalihalophilus lindianensis</name>
    <dbReference type="NCBI Taxonomy" id="1630542"/>
    <lineage>
        <taxon>Bacteria</taxon>
        <taxon>Bacillati</taxon>
        <taxon>Bacillota</taxon>
        <taxon>Bacilli</taxon>
        <taxon>Bacillales</taxon>
        <taxon>Bacillaceae</taxon>
        <taxon>Alkalihalophilus</taxon>
    </lineage>
</organism>
<dbReference type="PANTHER" id="PTHR35004:SF6">
    <property type="entry name" value="TRANSPOSASE"/>
    <property type="match status" value="1"/>
</dbReference>
<sequence length="104" mass="12332">PKIIIGSSTIRGYVRELRDIYHIPKVVRVRDHEAVEELPMGQQVQVDWGEITVKNKEKKPVKLYFITFVLSHSRYKYVEWLDKPFTTRDTIHCHEKAFQFFGGI</sequence>
<dbReference type="Proteomes" id="UP001287282">
    <property type="component" value="Unassembled WGS sequence"/>
</dbReference>
<accession>A0ABU3XGF0</accession>